<dbReference type="PANTHER" id="PTHR47660:SF2">
    <property type="entry name" value="TRANSCRIPTION FACTOR WITH C2H2 AND ZN(2)-CYS(6) DNA BINDING DOMAIN (EUROFUNG)"/>
    <property type="match status" value="1"/>
</dbReference>
<gene>
    <name evidence="14" type="ORF">SRS1_14392</name>
</gene>
<dbReference type="PROSITE" id="PS00463">
    <property type="entry name" value="ZN2_CY6_FUNGAL_1"/>
    <property type="match status" value="1"/>
</dbReference>
<name>A0A2N8UFX9_9BASI</name>
<dbReference type="PANTHER" id="PTHR47660">
    <property type="entry name" value="TRANSCRIPTION FACTOR WITH C2H2 AND ZN(2)-CYS(6) DNA BINDING DOMAIN (EUROFUNG)-RELATED-RELATED"/>
    <property type="match status" value="1"/>
</dbReference>
<dbReference type="InterPro" id="IPR036236">
    <property type="entry name" value="Znf_C2H2_sf"/>
</dbReference>
<dbReference type="GO" id="GO:0006351">
    <property type="term" value="P:DNA-templated transcription"/>
    <property type="evidence" value="ECO:0007669"/>
    <property type="project" value="InterPro"/>
</dbReference>
<evidence type="ECO:0000259" key="13">
    <source>
        <dbReference type="PROSITE" id="PS50157"/>
    </source>
</evidence>
<feature type="compositionally biased region" description="Polar residues" evidence="11">
    <location>
        <begin position="65"/>
        <end position="77"/>
    </location>
</feature>
<evidence type="ECO:0000256" key="2">
    <source>
        <dbReference type="ARBA" id="ARBA00022723"/>
    </source>
</evidence>
<proteinExistence type="predicted"/>
<evidence type="ECO:0000313" key="14">
    <source>
        <dbReference type="EMBL" id="SJX63642.1"/>
    </source>
</evidence>
<keyword evidence="7" id="KW-0238">DNA-binding</keyword>
<feature type="region of interest" description="Disordered" evidence="11">
    <location>
        <begin position="484"/>
        <end position="580"/>
    </location>
</feature>
<protein>
    <recommendedName>
        <fullName evidence="16">Zn(2)-C6 fungal-type domain-containing protein</fullName>
    </recommendedName>
</protein>
<evidence type="ECO:0000259" key="12">
    <source>
        <dbReference type="PROSITE" id="PS50048"/>
    </source>
</evidence>
<feature type="region of interest" description="Disordered" evidence="11">
    <location>
        <begin position="286"/>
        <end position="340"/>
    </location>
</feature>
<evidence type="ECO:0000313" key="15">
    <source>
        <dbReference type="Proteomes" id="UP000239563"/>
    </source>
</evidence>
<dbReference type="PROSITE" id="PS00028">
    <property type="entry name" value="ZINC_FINGER_C2H2_1"/>
    <property type="match status" value="2"/>
</dbReference>
<keyword evidence="5" id="KW-0862">Zinc</keyword>
<dbReference type="Pfam" id="PF04082">
    <property type="entry name" value="Fungal_trans"/>
    <property type="match status" value="1"/>
</dbReference>
<feature type="compositionally biased region" description="Basic and acidic residues" evidence="11">
    <location>
        <begin position="512"/>
        <end position="521"/>
    </location>
</feature>
<organism evidence="14 15">
    <name type="scientific">Sporisorium reilianum f. sp. reilianum</name>
    <dbReference type="NCBI Taxonomy" id="72559"/>
    <lineage>
        <taxon>Eukaryota</taxon>
        <taxon>Fungi</taxon>
        <taxon>Dikarya</taxon>
        <taxon>Basidiomycota</taxon>
        <taxon>Ustilaginomycotina</taxon>
        <taxon>Ustilaginomycetes</taxon>
        <taxon>Ustilaginales</taxon>
        <taxon>Ustilaginaceae</taxon>
        <taxon>Sporisorium</taxon>
    </lineage>
</organism>
<dbReference type="AlphaFoldDB" id="A0A2N8UFX9"/>
<dbReference type="CDD" id="cd12148">
    <property type="entry name" value="fungal_TF_MHR"/>
    <property type="match status" value="1"/>
</dbReference>
<dbReference type="GO" id="GO:0008270">
    <property type="term" value="F:zinc ion binding"/>
    <property type="evidence" value="ECO:0007669"/>
    <property type="project" value="UniProtKB-KW"/>
</dbReference>
<feature type="domain" description="Zn(2)-C6 fungal-type" evidence="12">
    <location>
        <begin position="180"/>
        <end position="211"/>
    </location>
</feature>
<dbReference type="SMART" id="SM00355">
    <property type="entry name" value="ZnF_C2H2"/>
    <property type="match status" value="2"/>
</dbReference>
<dbReference type="GO" id="GO:0005634">
    <property type="term" value="C:nucleus"/>
    <property type="evidence" value="ECO:0007669"/>
    <property type="project" value="UniProtKB-SubCell"/>
</dbReference>
<evidence type="ECO:0000256" key="8">
    <source>
        <dbReference type="ARBA" id="ARBA00023163"/>
    </source>
</evidence>
<feature type="region of interest" description="Disordered" evidence="11">
    <location>
        <begin position="212"/>
        <end position="239"/>
    </location>
</feature>
<sequence length="1253" mass="136308">MVLAVAAPHKRRRIDDDSLSSDTDDIDDDDDDEEEEEEEEDEDQDVDSSRSPSPAAGAQAIAHMISSQRHPLHQNSAGAARSTRATHDSAVASSSSPSSKHQCDICSKTFARHEHMLRHRASHTDTASYSCQDCGKRFRRSDVLQRHRRLHAARKELSLDINSSKLTKRQRSALARVEAACLRCSSKKLKCDAAKPSCSRCLRKPGVACVYPPSSDPSPLSSSTRPEHTDDSWLPDADNLDFTADAPSPLLNSTPYPAQANSISPASLSVAASSIESSVPLASTLSTTHSLSHHQPDYSDQRVHFAPPIPASMLPESSHFAMPSTSGTPRSFTNAASSSADNHMLGATPGLVDMMQNTPRPLDPAMVADDRTLADLLGWLDGPKAHDRMAAGQIDWIFGDSPEVPQLLDYSQLQDWTNFDLSGHPYSAQTPSASTLPYQPQPQQQPQQPSLLHQRHASISEPVQHQSPLFVLSSAAEMIELPRRTPQTRSQHVAQPSNDAQSTSGPRPGVDSPRHSIDLHHAGSAAMDPKTIAGRRSRWNSPDLADEDLNTSDSARSDPHEAKRDAPAADTDANDNLGLTPHVARRAKSSSGRKAAAIEAWPNRWNSAIMVNSLPAFSFTKASEEHLMSEDMAHVKRVSHSALLRMAEHLNNAASNPLERQRFDASFATLDAATLNVYLQLFFHHCYSFFPAIHQPTFHPDKCDPRLLAALCTIGAFFSEVPGSRNAAIYLASLTQMSVSRATLSNHALARITSTFQSILLIYMVWRSVGVPSRQEYAEAFRGTYCTMIRRCRLLDNIPPPKLPSDATLDDRWMAWVSWESGRRTAWSTLASETDLSMHWSLPEAFAPEELTGKLPCDDRLWEAPSAVEWAQTAMSLSSLHTGVNADALLPLIVTGHDTIESFTWPDSSHQLDVGRVCDIIQRSAQTLPPGHPSSVTEQEREMVARLSPFSRLCIGSAVMLSTHHTMRMARFCTMLLGDEEHARQRMRKYLAAATDLLSTNQPRDARVDLLLHAIQLFELVSPEMLQVLSCRRGVPRMQAARQQLATELNAVEPWKTASIVYHAGQMLRLAKQSLQRAPVECLHIFYAAIALQAVSLLVLRQDALAPPGAKIVRIPLNGPAKFAAPPPHEAAVSAARGWRAGSSASNASSTSPSSVGGVAGYSTTSTGITATTPTDGRAAATAAAAAAGEAVKTTFMLESVGNLAHPMASERVLALASKWLRADDGVGVWPIGQSLAKILDSLATLTPRQSEA</sequence>
<feature type="region of interest" description="Disordered" evidence="11">
    <location>
        <begin position="1"/>
        <end position="100"/>
    </location>
</feature>
<dbReference type="PROSITE" id="PS50048">
    <property type="entry name" value="ZN2_CY6_FUNGAL_2"/>
    <property type="match status" value="1"/>
</dbReference>
<keyword evidence="3" id="KW-0677">Repeat</keyword>
<feature type="compositionally biased region" description="Basic and acidic residues" evidence="11">
    <location>
        <begin position="294"/>
        <end position="303"/>
    </location>
</feature>
<dbReference type="Pfam" id="PF00172">
    <property type="entry name" value="Zn_clus"/>
    <property type="match status" value="1"/>
</dbReference>
<evidence type="ECO:0000256" key="4">
    <source>
        <dbReference type="ARBA" id="ARBA00022771"/>
    </source>
</evidence>
<dbReference type="GO" id="GO:0000981">
    <property type="term" value="F:DNA-binding transcription factor activity, RNA polymerase II-specific"/>
    <property type="evidence" value="ECO:0007669"/>
    <property type="project" value="InterPro"/>
</dbReference>
<evidence type="ECO:0000256" key="3">
    <source>
        <dbReference type="ARBA" id="ARBA00022737"/>
    </source>
</evidence>
<evidence type="ECO:0000256" key="5">
    <source>
        <dbReference type="ARBA" id="ARBA00022833"/>
    </source>
</evidence>
<comment type="subcellular location">
    <subcellularLocation>
        <location evidence="1">Nucleus</location>
    </subcellularLocation>
</comment>
<dbReference type="Gene3D" id="3.30.160.60">
    <property type="entry name" value="Classic Zinc Finger"/>
    <property type="match status" value="1"/>
</dbReference>
<evidence type="ECO:0000256" key="6">
    <source>
        <dbReference type="ARBA" id="ARBA00023015"/>
    </source>
</evidence>
<accession>A0A2N8UFX9</accession>
<dbReference type="GO" id="GO:0003677">
    <property type="term" value="F:DNA binding"/>
    <property type="evidence" value="ECO:0007669"/>
    <property type="project" value="UniProtKB-KW"/>
</dbReference>
<keyword evidence="9" id="KW-0539">Nucleus</keyword>
<keyword evidence="4 10" id="KW-0863">Zinc-finger</keyword>
<feature type="domain" description="C2H2-type" evidence="13">
    <location>
        <begin position="129"/>
        <end position="156"/>
    </location>
</feature>
<evidence type="ECO:0000256" key="10">
    <source>
        <dbReference type="PROSITE-ProRule" id="PRU00042"/>
    </source>
</evidence>
<reference evidence="14 15" key="1">
    <citation type="submission" date="2017-02" db="EMBL/GenBank/DDBJ databases">
        <authorList>
            <person name="Peterson S.W."/>
        </authorList>
    </citation>
    <scope>NUCLEOTIDE SEQUENCE [LARGE SCALE GENOMIC DNA]</scope>
    <source>
        <strain evidence="14 15">SRS1_H2-8</strain>
    </source>
</reference>
<feature type="domain" description="C2H2-type" evidence="13">
    <location>
        <begin position="101"/>
        <end position="128"/>
    </location>
</feature>
<feature type="compositionally biased region" description="Polar residues" evidence="11">
    <location>
        <begin position="427"/>
        <end position="438"/>
    </location>
</feature>
<feature type="region of interest" description="Disordered" evidence="11">
    <location>
        <begin position="422"/>
        <end position="456"/>
    </location>
</feature>
<dbReference type="Proteomes" id="UP000239563">
    <property type="component" value="Chromosome IX"/>
</dbReference>
<evidence type="ECO:0008006" key="16">
    <source>
        <dbReference type="Google" id="ProtNLM"/>
    </source>
</evidence>
<dbReference type="CDD" id="cd00067">
    <property type="entry name" value="GAL4"/>
    <property type="match status" value="1"/>
</dbReference>
<dbReference type="Pfam" id="PF00096">
    <property type="entry name" value="zf-C2H2"/>
    <property type="match status" value="1"/>
</dbReference>
<feature type="compositionally biased region" description="Polar residues" evidence="11">
    <location>
        <begin position="485"/>
        <end position="505"/>
    </location>
</feature>
<evidence type="ECO:0000256" key="11">
    <source>
        <dbReference type="SAM" id="MobiDB-lite"/>
    </source>
</evidence>
<evidence type="ECO:0000256" key="1">
    <source>
        <dbReference type="ARBA" id="ARBA00004123"/>
    </source>
</evidence>
<dbReference type="EMBL" id="LT795062">
    <property type="protein sequence ID" value="SJX63642.1"/>
    <property type="molecule type" value="Genomic_DNA"/>
</dbReference>
<dbReference type="Gene3D" id="4.10.240.10">
    <property type="entry name" value="Zn(2)-C6 fungal-type DNA-binding domain"/>
    <property type="match status" value="1"/>
</dbReference>
<dbReference type="InterPro" id="IPR007219">
    <property type="entry name" value="XnlR_reg_dom"/>
</dbReference>
<dbReference type="InterPro" id="IPR013087">
    <property type="entry name" value="Znf_C2H2_type"/>
</dbReference>
<keyword evidence="6" id="KW-0805">Transcription regulation</keyword>
<dbReference type="SMART" id="SM00066">
    <property type="entry name" value="GAL4"/>
    <property type="match status" value="1"/>
</dbReference>
<evidence type="ECO:0000256" key="7">
    <source>
        <dbReference type="ARBA" id="ARBA00023125"/>
    </source>
</evidence>
<dbReference type="SUPFAM" id="SSF57667">
    <property type="entry name" value="beta-beta-alpha zinc fingers"/>
    <property type="match status" value="1"/>
</dbReference>
<feature type="compositionally biased region" description="Basic and acidic residues" evidence="11">
    <location>
        <begin position="555"/>
        <end position="567"/>
    </location>
</feature>
<feature type="compositionally biased region" description="Low complexity" evidence="11">
    <location>
        <begin position="89"/>
        <end position="99"/>
    </location>
</feature>
<dbReference type="PROSITE" id="PS50157">
    <property type="entry name" value="ZINC_FINGER_C2H2_2"/>
    <property type="match status" value="2"/>
</dbReference>
<feature type="compositionally biased region" description="Polar residues" evidence="11">
    <location>
        <begin position="323"/>
        <end position="340"/>
    </location>
</feature>
<dbReference type="FunFam" id="3.30.160.60:FF:001228">
    <property type="entry name" value="Zinc finger protein 236"/>
    <property type="match status" value="1"/>
</dbReference>
<keyword evidence="2" id="KW-0479">Metal-binding</keyword>
<dbReference type="SUPFAM" id="SSF57701">
    <property type="entry name" value="Zn2/Cys6 DNA-binding domain"/>
    <property type="match status" value="1"/>
</dbReference>
<keyword evidence="8" id="KW-0804">Transcription</keyword>
<feature type="compositionally biased region" description="Acidic residues" evidence="11">
    <location>
        <begin position="17"/>
        <end position="46"/>
    </location>
</feature>
<dbReference type="InterPro" id="IPR036864">
    <property type="entry name" value="Zn2-C6_fun-type_DNA-bd_sf"/>
</dbReference>
<evidence type="ECO:0000256" key="9">
    <source>
        <dbReference type="ARBA" id="ARBA00023242"/>
    </source>
</evidence>
<dbReference type="InterPro" id="IPR001138">
    <property type="entry name" value="Zn2Cys6_DnaBD"/>
</dbReference>